<dbReference type="STRING" id="1413211.U473_04020"/>
<evidence type="ECO:0000313" key="1">
    <source>
        <dbReference type="EMBL" id="KXG43270.1"/>
    </source>
</evidence>
<comment type="caution">
    <text evidence="1">The sequence shown here is derived from an EMBL/GenBank/DDBJ whole genome shotgun (WGS) entry which is preliminary data.</text>
</comment>
<dbReference type="AlphaFoldDB" id="A0A135L2U4"/>
<protein>
    <recommendedName>
        <fullName evidence="3">DUF1385 domain-containing protein</fullName>
    </recommendedName>
</protein>
<dbReference type="Proteomes" id="UP000070352">
    <property type="component" value="Unassembled WGS sequence"/>
</dbReference>
<keyword evidence="2" id="KW-1185">Reference proteome</keyword>
<accession>A0A135L2U4</accession>
<proteinExistence type="predicted"/>
<evidence type="ECO:0000313" key="2">
    <source>
        <dbReference type="Proteomes" id="UP000070352"/>
    </source>
</evidence>
<evidence type="ECO:0008006" key="3">
    <source>
        <dbReference type="Google" id="ProtNLM"/>
    </source>
</evidence>
<name>A0A135L2U4_9BACI</name>
<dbReference type="EMBL" id="LSKU01000001">
    <property type="protein sequence ID" value="KXG43270.1"/>
    <property type="molecule type" value="Genomic_DNA"/>
</dbReference>
<sequence length="64" mass="7269">MSNKTCPMYGGQAVVEGVMFGGKNVTVTAIRRKDQSIDFFQINNHENQIIKKLKKFLFFGELSL</sequence>
<gene>
    <name evidence="1" type="ORF">U473_04020</name>
</gene>
<reference evidence="1 2" key="1">
    <citation type="submission" date="2016-02" db="EMBL/GenBank/DDBJ databases">
        <title>Draft Genome for Tepidibacillus decaturensis nov. sp. Strain Z9, an Anaerobic, Moderately Thermophilic and Heterotrophic Bacterium from Deep Subsurface of the Illinois Basin, USA.</title>
        <authorList>
            <person name="Dong Y."/>
            <person name="Chang J.Y."/>
            <person name="Sanford R."/>
            <person name="Fouke B.W."/>
        </authorList>
    </citation>
    <scope>NUCLEOTIDE SEQUENCE [LARGE SCALE GENOMIC DNA]</scope>
    <source>
        <strain evidence="1 2">Z9</strain>
    </source>
</reference>
<organism evidence="1 2">
    <name type="scientific">Tepidibacillus decaturensis</name>
    <dbReference type="NCBI Taxonomy" id="1413211"/>
    <lineage>
        <taxon>Bacteria</taxon>
        <taxon>Bacillati</taxon>
        <taxon>Bacillota</taxon>
        <taxon>Bacilli</taxon>
        <taxon>Bacillales</taxon>
        <taxon>Bacillaceae</taxon>
        <taxon>Tepidibacillus</taxon>
    </lineage>
</organism>